<dbReference type="PANTHER" id="PTHR43434:SF24">
    <property type="entry name" value="HYDROLASE-RELATED"/>
    <property type="match status" value="1"/>
</dbReference>
<dbReference type="Pfam" id="PF13419">
    <property type="entry name" value="HAD_2"/>
    <property type="match status" value="1"/>
</dbReference>
<dbReference type="AlphaFoldDB" id="A0AAN0RKJ7"/>
<evidence type="ECO:0000313" key="2">
    <source>
        <dbReference type="Proteomes" id="UP000028680"/>
    </source>
</evidence>
<dbReference type="InterPro" id="IPR036412">
    <property type="entry name" value="HAD-like_sf"/>
</dbReference>
<reference evidence="1 2" key="1">
    <citation type="journal article" date="2014" name="ISME J.">
        <title>Adaptation of an abundant Roseobacter RCA organism to pelagic systems revealed by genomic and transcriptomic analyses.</title>
        <authorList>
            <person name="Voget S."/>
            <person name="Wemheuer B."/>
            <person name="Brinkhoff T."/>
            <person name="Vollmers J."/>
            <person name="Dietrich S."/>
            <person name="Giebel H.A."/>
            <person name="Beardsley C."/>
            <person name="Sardemann C."/>
            <person name="Bakenhus I."/>
            <person name="Billerbeck S."/>
            <person name="Daniel R."/>
            <person name="Simon M."/>
        </authorList>
    </citation>
    <scope>NUCLEOTIDE SEQUENCE [LARGE SCALE GENOMIC DNA]</scope>
    <source>
        <strain evidence="1 2">RCA23</strain>
    </source>
</reference>
<dbReference type="Gene3D" id="3.40.50.1000">
    <property type="entry name" value="HAD superfamily/HAD-like"/>
    <property type="match status" value="1"/>
</dbReference>
<dbReference type="Proteomes" id="UP000028680">
    <property type="component" value="Chromosome"/>
</dbReference>
<proteinExistence type="predicted"/>
<dbReference type="NCBIfam" id="TIGR01549">
    <property type="entry name" value="HAD-SF-IA-v1"/>
    <property type="match status" value="1"/>
</dbReference>
<dbReference type="InterPro" id="IPR023198">
    <property type="entry name" value="PGP-like_dom2"/>
</dbReference>
<dbReference type="InterPro" id="IPR006439">
    <property type="entry name" value="HAD-SF_hydro_IA"/>
</dbReference>
<gene>
    <name evidence="1" type="ORF">RCA23_c23920</name>
</gene>
<sequence length="222" mass="23832">MSRPRTLVLFDVDGTLIDSQSHILGAMEFAFKARGLLLPPASEILAIVGLSLSEAFAQLCPETDAQERGLLVETYKESFASLRQSAAAAPLYPGALECLEILKDLDDIVLGIATGMSRRGLSHVLSNPDLAGRFVTTQVADDHPSKPHPSMVLQAMAESGAARGVMIGDTTFDMQMGRAAGLKTIGVTWGYHAAEALRGQADRMVDHYGQLVPEVQNLWGEI</sequence>
<name>A0AAN0RKJ7_9RHOB</name>
<dbReference type="RefSeq" id="WP_044050543.1">
    <property type="nucleotide sequence ID" value="NZ_CP003984.1"/>
</dbReference>
<dbReference type="InterPro" id="IPR023214">
    <property type="entry name" value="HAD_sf"/>
</dbReference>
<dbReference type="EMBL" id="CP003984">
    <property type="protein sequence ID" value="AII87914.1"/>
    <property type="molecule type" value="Genomic_DNA"/>
</dbReference>
<accession>A0AAN0RKJ7</accession>
<dbReference type="SUPFAM" id="SSF56784">
    <property type="entry name" value="HAD-like"/>
    <property type="match status" value="1"/>
</dbReference>
<dbReference type="InterPro" id="IPR041492">
    <property type="entry name" value="HAD_2"/>
</dbReference>
<dbReference type="PANTHER" id="PTHR43434">
    <property type="entry name" value="PHOSPHOGLYCOLATE PHOSPHATASE"/>
    <property type="match status" value="1"/>
</dbReference>
<dbReference type="SFLD" id="SFLDS00003">
    <property type="entry name" value="Haloacid_Dehalogenase"/>
    <property type="match status" value="1"/>
</dbReference>
<dbReference type="GO" id="GO:0006281">
    <property type="term" value="P:DNA repair"/>
    <property type="evidence" value="ECO:0007669"/>
    <property type="project" value="TreeGrafter"/>
</dbReference>
<dbReference type="KEGG" id="ptp:RCA23_c23920"/>
<dbReference type="Gene3D" id="1.10.150.240">
    <property type="entry name" value="Putative phosphatase, domain 2"/>
    <property type="match status" value="1"/>
</dbReference>
<dbReference type="SFLD" id="SFLDG01129">
    <property type="entry name" value="C1.5:_HAD__Beta-PGM__Phosphata"/>
    <property type="match status" value="1"/>
</dbReference>
<dbReference type="InterPro" id="IPR050155">
    <property type="entry name" value="HAD-like_hydrolase_sf"/>
</dbReference>
<keyword evidence="2" id="KW-1185">Reference proteome</keyword>
<organism evidence="1 2">
    <name type="scientific">Planktomarina temperata RCA23</name>
    <dbReference type="NCBI Taxonomy" id="666509"/>
    <lineage>
        <taxon>Bacteria</taxon>
        <taxon>Pseudomonadati</taxon>
        <taxon>Pseudomonadota</taxon>
        <taxon>Alphaproteobacteria</taxon>
        <taxon>Rhodobacterales</taxon>
        <taxon>Paracoccaceae</taxon>
        <taxon>Planktomarina</taxon>
    </lineage>
</organism>
<dbReference type="GO" id="GO:0008967">
    <property type="term" value="F:phosphoglycolate phosphatase activity"/>
    <property type="evidence" value="ECO:0007669"/>
    <property type="project" value="TreeGrafter"/>
</dbReference>
<evidence type="ECO:0000313" key="1">
    <source>
        <dbReference type="EMBL" id="AII87914.1"/>
    </source>
</evidence>
<protein>
    <submittedName>
        <fullName evidence="1">Phosphoglycerate phosphatase</fullName>
    </submittedName>
</protein>
<dbReference type="GO" id="GO:0005829">
    <property type="term" value="C:cytosol"/>
    <property type="evidence" value="ECO:0007669"/>
    <property type="project" value="TreeGrafter"/>
</dbReference>